<dbReference type="AlphaFoldDB" id="A0AAN8FAF7"/>
<keyword evidence="2" id="KW-1185">Reference proteome</keyword>
<dbReference type="Proteomes" id="UP001331761">
    <property type="component" value="Unassembled WGS sequence"/>
</dbReference>
<reference evidence="1 2" key="1">
    <citation type="submission" date="2019-10" db="EMBL/GenBank/DDBJ databases">
        <title>Assembly and Annotation for the nematode Trichostrongylus colubriformis.</title>
        <authorList>
            <person name="Martin J."/>
        </authorList>
    </citation>
    <scope>NUCLEOTIDE SEQUENCE [LARGE SCALE GENOMIC DNA]</scope>
    <source>
        <strain evidence="1">G859</strain>
        <tissue evidence="1">Whole worm</tissue>
    </source>
</reference>
<evidence type="ECO:0000313" key="1">
    <source>
        <dbReference type="EMBL" id="KAK5975746.1"/>
    </source>
</evidence>
<organism evidence="1 2">
    <name type="scientific">Trichostrongylus colubriformis</name>
    <name type="common">Black scour worm</name>
    <dbReference type="NCBI Taxonomy" id="6319"/>
    <lineage>
        <taxon>Eukaryota</taxon>
        <taxon>Metazoa</taxon>
        <taxon>Ecdysozoa</taxon>
        <taxon>Nematoda</taxon>
        <taxon>Chromadorea</taxon>
        <taxon>Rhabditida</taxon>
        <taxon>Rhabditina</taxon>
        <taxon>Rhabditomorpha</taxon>
        <taxon>Strongyloidea</taxon>
        <taxon>Trichostrongylidae</taxon>
        <taxon>Trichostrongylus</taxon>
    </lineage>
</organism>
<gene>
    <name evidence="1" type="ORF">GCK32_011007</name>
</gene>
<accession>A0AAN8FAF7</accession>
<dbReference type="EMBL" id="WIXE01012659">
    <property type="protein sequence ID" value="KAK5975746.1"/>
    <property type="molecule type" value="Genomic_DNA"/>
</dbReference>
<comment type="caution">
    <text evidence="1">The sequence shown here is derived from an EMBL/GenBank/DDBJ whole genome shotgun (WGS) entry which is preliminary data.</text>
</comment>
<sequence>MYSHRRSPVEFPLHSTPPLYHQKRPLMTESIYRRKAAAVSFLWYAPPYPVITPTTRSEHGPQSTDENLPGYVEKVLEWFRKNDEYNRRMGKTERSRSTSAFI</sequence>
<name>A0AAN8FAF7_TRICO</name>
<proteinExistence type="predicted"/>
<protein>
    <submittedName>
        <fullName evidence="1">Uncharacterized protein</fullName>
    </submittedName>
</protein>
<evidence type="ECO:0000313" key="2">
    <source>
        <dbReference type="Proteomes" id="UP001331761"/>
    </source>
</evidence>